<organism evidence="2 3">
    <name type="scientific">Pseudomonas rubra</name>
    <dbReference type="NCBI Taxonomy" id="2942627"/>
    <lineage>
        <taxon>Bacteria</taxon>
        <taxon>Pseudomonadati</taxon>
        <taxon>Pseudomonadota</taxon>
        <taxon>Gammaproteobacteria</taxon>
        <taxon>Pseudomonadales</taxon>
        <taxon>Pseudomonadaceae</taxon>
        <taxon>Pseudomonas</taxon>
    </lineage>
</organism>
<reference evidence="2 3" key="1">
    <citation type="submission" date="2022-05" db="EMBL/GenBank/DDBJ databases">
        <title>Novel Pseudomonas spp. Isolated from a Rainbow Trout Aquaculture Facility.</title>
        <authorList>
            <person name="Testerman T."/>
            <person name="Graf J."/>
        </authorList>
    </citation>
    <scope>NUCLEOTIDE SEQUENCE [LARGE SCALE GENOMIC DNA]</scope>
    <source>
        <strain evidence="2 3">ID1025</strain>
    </source>
</reference>
<dbReference type="Pfam" id="PF21882">
    <property type="entry name" value="Gp53-like_C"/>
    <property type="match status" value="1"/>
</dbReference>
<proteinExistence type="predicted"/>
<dbReference type="Proteomes" id="UP001148184">
    <property type="component" value="Unassembled WGS sequence"/>
</dbReference>
<dbReference type="InterPro" id="IPR054075">
    <property type="entry name" value="Gp53-like_C"/>
</dbReference>
<evidence type="ECO:0000313" key="2">
    <source>
        <dbReference type="EMBL" id="MDD1016824.1"/>
    </source>
</evidence>
<evidence type="ECO:0000313" key="3">
    <source>
        <dbReference type="Proteomes" id="UP001148184"/>
    </source>
</evidence>
<evidence type="ECO:0000259" key="1">
    <source>
        <dbReference type="Pfam" id="PF21882"/>
    </source>
</evidence>
<accession>A0ABT5PES8</accession>
<feature type="domain" description="Putative tail fiber protein gp53-like C-terminal" evidence="1">
    <location>
        <begin position="376"/>
        <end position="447"/>
    </location>
</feature>
<dbReference type="Gene3D" id="2.60.40.3940">
    <property type="match status" value="1"/>
</dbReference>
<sequence>MADLPEREEWTPGIYQIETSDPVLGGPDGVDNRPAKDLANRTRWLKGQFEKLINGVVAAGKATQLATARAFKVTGAASGSVAFDGSADVALNLTLSDSGVAPGYYTLLGVNRQGLVIDGKRPTSLVDLGINDALLLTGGTMHGPVIMSGANSIYVQPRVGESWAGGFLTASADLARIQGGIGFSGQGETLQNIYLGLGASPWNAGPGIRITSAGVVVEGPINGVGSGLTGVPWTSLINVPKTLPGLGVLFATQPEAEIGVESSKPMSALRVSQAIAAKVVQATESALGIAAVASQTDLNAGTNDSRFVTAKKLTAWLSTKLIQASYTAAGIVSFANADELINSNLETKVLSPAVVKYGFAMLNARNGYIAFPSWLGGFIIQWGSATIPATTTDVAYPLTYPNAEFVTLANASNATVGLDGVEINYAETGFFRATIVSANGAANQVPGTFKFVSFGR</sequence>
<name>A0ABT5PES8_9PSED</name>
<protein>
    <recommendedName>
        <fullName evidence="1">Putative tail fiber protein gp53-like C-terminal domain-containing protein</fullName>
    </recommendedName>
</protein>
<dbReference type="EMBL" id="JAMDGZ010000065">
    <property type="protein sequence ID" value="MDD1016824.1"/>
    <property type="molecule type" value="Genomic_DNA"/>
</dbReference>
<dbReference type="RefSeq" id="WP_273895440.1">
    <property type="nucleotide sequence ID" value="NZ_JAMDGP010000025.1"/>
</dbReference>
<gene>
    <name evidence="2" type="ORF">M5G17_24460</name>
</gene>
<keyword evidence="3" id="KW-1185">Reference proteome</keyword>
<comment type="caution">
    <text evidence="2">The sequence shown here is derived from an EMBL/GenBank/DDBJ whole genome shotgun (WGS) entry which is preliminary data.</text>
</comment>